<dbReference type="SUPFAM" id="SSF55729">
    <property type="entry name" value="Acyl-CoA N-acyltransferases (Nat)"/>
    <property type="match status" value="1"/>
</dbReference>
<feature type="domain" description="N-acetyltransferase" evidence="1">
    <location>
        <begin position="7"/>
        <end position="179"/>
    </location>
</feature>
<dbReference type="Gene3D" id="3.40.630.30">
    <property type="match status" value="1"/>
</dbReference>
<evidence type="ECO:0000313" key="2">
    <source>
        <dbReference type="EMBL" id="QIO09110.1"/>
    </source>
</evidence>
<protein>
    <submittedName>
        <fullName evidence="2">GNAT family N-acetyltransferase</fullName>
    </submittedName>
</protein>
<name>A0A6G8S4U2_9GAMM</name>
<dbReference type="CDD" id="cd04301">
    <property type="entry name" value="NAT_SF"/>
    <property type="match status" value="1"/>
</dbReference>
<dbReference type="EMBL" id="CP049916">
    <property type="protein sequence ID" value="QIO09110.1"/>
    <property type="molecule type" value="Genomic_DNA"/>
</dbReference>
<dbReference type="InterPro" id="IPR016181">
    <property type="entry name" value="Acyl_CoA_acyltransferase"/>
</dbReference>
<accession>A0A6G8S4U2</accession>
<reference evidence="2 3" key="1">
    <citation type="submission" date="2020-03" db="EMBL/GenBank/DDBJ databases">
        <authorList>
            <person name="Zhu W."/>
        </authorList>
    </citation>
    <scope>NUCLEOTIDE SEQUENCE [LARGE SCALE GENOMIC DNA]</scope>
    <source>
        <strain evidence="2 3">185</strain>
    </source>
</reference>
<organism evidence="2 3">
    <name type="scientific">Acinetobacter lanii</name>
    <dbReference type="NCBI Taxonomy" id="2715163"/>
    <lineage>
        <taxon>Bacteria</taxon>
        <taxon>Pseudomonadati</taxon>
        <taxon>Pseudomonadota</taxon>
        <taxon>Gammaproteobacteria</taxon>
        <taxon>Moraxellales</taxon>
        <taxon>Moraxellaceae</taxon>
        <taxon>Acinetobacter</taxon>
    </lineage>
</organism>
<dbReference type="KEGG" id="alj:G8D99_08820"/>
<dbReference type="AlphaFoldDB" id="A0A6G8S4U2"/>
<dbReference type="PANTHER" id="PTHR43617">
    <property type="entry name" value="L-AMINO ACID N-ACETYLTRANSFERASE"/>
    <property type="match status" value="1"/>
</dbReference>
<gene>
    <name evidence="2" type="ORF">G8D99_08820</name>
</gene>
<dbReference type="InterPro" id="IPR050276">
    <property type="entry name" value="MshD_Acetyltransferase"/>
</dbReference>
<dbReference type="Proteomes" id="UP000501939">
    <property type="component" value="Chromosome"/>
</dbReference>
<dbReference type="RefSeq" id="WP_166324646.1">
    <property type="nucleotide sequence ID" value="NZ_CP049916.1"/>
</dbReference>
<evidence type="ECO:0000313" key="3">
    <source>
        <dbReference type="Proteomes" id="UP000501939"/>
    </source>
</evidence>
<dbReference type="Pfam" id="PF00583">
    <property type="entry name" value="Acetyltransf_1"/>
    <property type="match status" value="1"/>
</dbReference>
<sequence length="186" mass="20942">MDGMQTLKFRLAENKDIAPLLKMINAAYRQQHDQSWTSEAGIISGDRINQAQLEALLQRQHSPSHDAQLLIAELNTQSHEEIVGCIALSYSKFDAEIGTYCIAPAWQASGFGQQVLQAAELYAIKHEPKLKTFTMWVLDVREELIAYYERRGYVVTGVVEDYPADADVGEPLVELKMIQMQKQVGT</sequence>
<evidence type="ECO:0000259" key="1">
    <source>
        <dbReference type="PROSITE" id="PS51186"/>
    </source>
</evidence>
<proteinExistence type="predicted"/>
<dbReference type="GO" id="GO:0016747">
    <property type="term" value="F:acyltransferase activity, transferring groups other than amino-acyl groups"/>
    <property type="evidence" value="ECO:0007669"/>
    <property type="project" value="InterPro"/>
</dbReference>
<keyword evidence="2" id="KW-0808">Transferase</keyword>
<dbReference type="PANTHER" id="PTHR43617:SF9">
    <property type="entry name" value="GNAT FAMILY ACETYLTRANSFERASE"/>
    <property type="match status" value="1"/>
</dbReference>
<dbReference type="InterPro" id="IPR000182">
    <property type="entry name" value="GNAT_dom"/>
</dbReference>
<dbReference type="PROSITE" id="PS51186">
    <property type="entry name" value="GNAT"/>
    <property type="match status" value="1"/>
</dbReference>
<keyword evidence="3" id="KW-1185">Reference proteome</keyword>